<keyword evidence="1" id="KW-1133">Transmembrane helix</keyword>
<proteinExistence type="predicted"/>
<gene>
    <name evidence="2" type="ORF">METZ01_LOCUS425814</name>
</gene>
<reference evidence="2" key="1">
    <citation type="submission" date="2018-05" db="EMBL/GenBank/DDBJ databases">
        <authorList>
            <person name="Lanie J.A."/>
            <person name="Ng W.-L."/>
            <person name="Kazmierczak K.M."/>
            <person name="Andrzejewski T.M."/>
            <person name="Davidsen T.M."/>
            <person name="Wayne K.J."/>
            <person name="Tettelin H."/>
            <person name="Glass J.I."/>
            <person name="Rusch D."/>
            <person name="Podicherti R."/>
            <person name="Tsui H.-C.T."/>
            <person name="Winkler M.E."/>
        </authorList>
    </citation>
    <scope>NUCLEOTIDE SEQUENCE</scope>
</reference>
<dbReference type="EMBL" id="UINC01169429">
    <property type="protein sequence ID" value="SVD72960.1"/>
    <property type="molecule type" value="Genomic_DNA"/>
</dbReference>
<keyword evidence="1" id="KW-0812">Transmembrane</keyword>
<feature type="transmembrane region" description="Helical" evidence="1">
    <location>
        <begin position="6"/>
        <end position="24"/>
    </location>
</feature>
<sequence>MLSIQPLYLSVFILHQLFLHFFTINNLPFSNLTIGLENFEDLLNNILSSITINELPFFNWEI</sequence>
<evidence type="ECO:0000313" key="2">
    <source>
        <dbReference type="EMBL" id="SVD72960.1"/>
    </source>
</evidence>
<accession>A0A382XQ37</accession>
<protein>
    <submittedName>
        <fullName evidence="2">Uncharacterized protein</fullName>
    </submittedName>
</protein>
<evidence type="ECO:0000256" key="1">
    <source>
        <dbReference type="SAM" id="Phobius"/>
    </source>
</evidence>
<name>A0A382XQ37_9ZZZZ</name>
<organism evidence="2">
    <name type="scientific">marine metagenome</name>
    <dbReference type="NCBI Taxonomy" id="408172"/>
    <lineage>
        <taxon>unclassified sequences</taxon>
        <taxon>metagenomes</taxon>
        <taxon>ecological metagenomes</taxon>
    </lineage>
</organism>
<keyword evidence="1" id="KW-0472">Membrane</keyword>
<dbReference type="AlphaFoldDB" id="A0A382XQ37"/>